<dbReference type="SMART" id="SM00209">
    <property type="entry name" value="TSP1"/>
    <property type="match status" value="7"/>
</dbReference>
<evidence type="ECO:0000256" key="5">
    <source>
        <dbReference type="SAM" id="SignalP"/>
    </source>
</evidence>
<keyword evidence="2" id="KW-0964">Secreted</keyword>
<dbReference type="PROSITE" id="PS50092">
    <property type="entry name" value="TSP1"/>
    <property type="match status" value="6"/>
</dbReference>
<dbReference type="InterPro" id="IPR003609">
    <property type="entry name" value="Pan_app"/>
</dbReference>
<accession>A0ABP0QDZ2</accession>
<name>A0ABP0QDZ2_9DINO</name>
<feature type="region of interest" description="Disordered" evidence="3">
    <location>
        <begin position="3114"/>
        <end position="3135"/>
    </location>
</feature>
<keyword evidence="9" id="KW-1185">Reference proteome</keyword>
<dbReference type="SMART" id="SM00060">
    <property type="entry name" value="FN3"/>
    <property type="match status" value="13"/>
</dbReference>
<feature type="compositionally biased region" description="Acidic residues" evidence="3">
    <location>
        <begin position="3152"/>
        <end position="3162"/>
    </location>
</feature>
<proteinExistence type="predicted"/>
<feature type="region of interest" description="Disordered" evidence="3">
    <location>
        <begin position="3751"/>
        <end position="3776"/>
    </location>
</feature>
<dbReference type="SUPFAM" id="SSF49265">
    <property type="entry name" value="Fibronectin type III"/>
    <property type="match status" value="9"/>
</dbReference>
<feature type="region of interest" description="Disordered" evidence="3">
    <location>
        <begin position="3941"/>
        <end position="4170"/>
    </location>
</feature>
<evidence type="ECO:0000256" key="3">
    <source>
        <dbReference type="SAM" id="MobiDB-lite"/>
    </source>
</evidence>
<dbReference type="Gene3D" id="2.20.100.10">
    <property type="entry name" value="Thrombospondin type-1 (TSP1) repeat"/>
    <property type="match status" value="1"/>
</dbReference>
<dbReference type="Proteomes" id="UP001642484">
    <property type="component" value="Unassembled WGS sequence"/>
</dbReference>
<feature type="compositionally biased region" description="Polar residues" evidence="3">
    <location>
        <begin position="3950"/>
        <end position="3967"/>
    </location>
</feature>
<dbReference type="InterPro" id="IPR050439">
    <property type="entry name" value="ADAMTS_ADAMTS-like"/>
</dbReference>
<feature type="region of interest" description="Disordered" evidence="3">
    <location>
        <begin position="3152"/>
        <end position="3186"/>
    </location>
</feature>
<dbReference type="EMBL" id="CAXAMN010024362">
    <property type="protein sequence ID" value="CAK9086090.1"/>
    <property type="molecule type" value="Genomic_DNA"/>
</dbReference>
<dbReference type="SUPFAM" id="SSF82895">
    <property type="entry name" value="TSP-1 type 1 repeat"/>
    <property type="match status" value="6"/>
</dbReference>
<keyword evidence="4" id="KW-0472">Membrane</keyword>
<organism evidence="8 9">
    <name type="scientific">Durusdinium trenchii</name>
    <dbReference type="NCBI Taxonomy" id="1381693"/>
    <lineage>
        <taxon>Eukaryota</taxon>
        <taxon>Sar</taxon>
        <taxon>Alveolata</taxon>
        <taxon>Dinophyceae</taxon>
        <taxon>Suessiales</taxon>
        <taxon>Symbiodiniaceae</taxon>
        <taxon>Durusdinium</taxon>
    </lineage>
</organism>
<evidence type="ECO:0000313" key="8">
    <source>
        <dbReference type="EMBL" id="CAK9086090.1"/>
    </source>
</evidence>
<dbReference type="PROSITE" id="PS50948">
    <property type="entry name" value="PAN"/>
    <property type="match status" value="1"/>
</dbReference>
<evidence type="ECO:0000256" key="2">
    <source>
        <dbReference type="ARBA" id="ARBA00022525"/>
    </source>
</evidence>
<feature type="signal peptide" evidence="5">
    <location>
        <begin position="1"/>
        <end position="19"/>
    </location>
</feature>
<feature type="domain" description="Fibronectin type-III" evidence="6">
    <location>
        <begin position="1050"/>
        <end position="1153"/>
    </location>
</feature>
<reference evidence="8 9" key="1">
    <citation type="submission" date="2024-02" db="EMBL/GenBank/DDBJ databases">
        <authorList>
            <person name="Chen Y."/>
            <person name="Shah S."/>
            <person name="Dougan E. K."/>
            <person name="Thang M."/>
            <person name="Chan C."/>
        </authorList>
    </citation>
    <scope>NUCLEOTIDE SEQUENCE [LARGE SCALE GENOMIC DNA]</scope>
</reference>
<keyword evidence="4" id="KW-1133">Transmembrane helix</keyword>
<dbReference type="Gene3D" id="2.60.40.10">
    <property type="entry name" value="Immunoglobulins"/>
    <property type="match status" value="7"/>
</dbReference>
<feature type="transmembrane region" description="Helical" evidence="4">
    <location>
        <begin position="3799"/>
        <end position="3820"/>
    </location>
</feature>
<keyword evidence="5" id="KW-0732">Signal</keyword>
<feature type="chain" id="PRO_5046417590" evidence="5">
    <location>
        <begin position="20"/>
        <end position="4170"/>
    </location>
</feature>
<evidence type="ECO:0000259" key="6">
    <source>
        <dbReference type="PROSITE" id="PS50853"/>
    </source>
</evidence>
<dbReference type="PROSITE" id="PS50853">
    <property type="entry name" value="FN3"/>
    <property type="match status" value="7"/>
</dbReference>
<dbReference type="Pfam" id="PF19030">
    <property type="entry name" value="TSP1_ADAMTS"/>
    <property type="match status" value="5"/>
</dbReference>
<feature type="compositionally biased region" description="Basic and acidic residues" evidence="3">
    <location>
        <begin position="4096"/>
        <end position="4106"/>
    </location>
</feature>
<dbReference type="InterPro" id="IPR036383">
    <property type="entry name" value="TSP1_rpt_sf"/>
</dbReference>
<feature type="compositionally biased region" description="Polar residues" evidence="3">
    <location>
        <begin position="4107"/>
        <end position="4121"/>
    </location>
</feature>
<feature type="domain" description="Apple" evidence="7">
    <location>
        <begin position="2456"/>
        <end position="2529"/>
    </location>
</feature>
<feature type="compositionally biased region" description="Low complexity" evidence="3">
    <location>
        <begin position="4084"/>
        <end position="4095"/>
    </location>
</feature>
<dbReference type="InterPro" id="IPR003961">
    <property type="entry name" value="FN3_dom"/>
</dbReference>
<dbReference type="CDD" id="cd00063">
    <property type="entry name" value="FN3"/>
    <property type="match status" value="5"/>
</dbReference>
<feature type="domain" description="Fibronectin type-III" evidence="6">
    <location>
        <begin position="2718"/>
        <end position="2820"/>
    </location>
</feature>
<evidence type="ECO:0000256" key="1">
    <source>
        <dbReference type="ARBA" id="ARBA00004613"/>
    </source>
</evidence>
<evidence type="ECO:0000313" key="9">
    <source>
        <dbReference type="Proteomes" id="UP001642484"/>
    </source>
</evidence>
<feature type="compositionally biased region" description="Low complexity" evidence="3">
    <location>
        <begin position="3760"/>
        <end position="3775"/>
    </location>
</feature>
<feature type="region of interest" description="Disordered" evidence="3">
    <location>
        <begin position="3874"/>
        <end position="3909"/>
    </location>
</feature>
<dbReference type="Pfam" id="PF00090">
    <property type="entry name" value="TSP_1"/>
    <property type="match status" value="1"/>
</dbReference>
<dbReference type="InterPro" id="IPR036116">
    <property type="entry name" value="FN3_sf"/>
</dbReference>
<feature type="domain" description="Fibronectin type-III" evidence="6">
    <location>
        <begin position="2179"/>
        <end position="2287"/>
    </location>
</feature>
<feature type="domain" description="Fibronectin type-III" evidence="6">
    <location>
        <begin position="837"/>
        <end position="944"/>
    </location>
</feature>
<gene>
    <name evidence="8" type="ORF">CCMP2556_LOCUS41746</name>
</gene>
<comment type="subcellular location">
    <subcellularLocation>
        <location evidence="1">Secreted</location>
    </subcellularLocation>
</comment>
<feature type="domain" description="Fibronectin type-III" evidence="6">
    <location>
        <begin position="1792"/>
        <end position="1893"/>
    </location>
</feature>
<dbReference type="InterPro" id="IPR000884">
    <property type="entry name" value="TSP1_rpt"/>
</dbReference>
<protein>
    <submittedName>
        <fullName evidence="8">Uncharacterized protein</fullName>
    </submittedName>
</protein>
<keyword evidence="4" id="KW-0812">Transmembrane</keyword>
<evidence type="ECO:0000256" key="4">
    <source>
        <dbReference type="SAM" id="Phobius"/>
    </source>
</evidence>
<dbReference type="PANTHER" id="PTHR13723">
    <property type="entry name" value="ADAMTS A DISINTEGRIN AND METALLOPROTEASE WITH THROMBOSPONDIN MOTIFS PROTEASE"/>
    <property type="match status" value="1"/>
</dbReference>
<sequence length="4170" mass="458459">MISTLSILVLALITQVTSSELLALSVSSSSPGQLDVLWGSAAVSAGASGAAQTSCGVLDAWIVTVTSMSDGASTDVDVGANCDLPVPAVQGHTCQLTLTSNAYYNVEVLEDCNDTQARSSSNASAFVMAQPASLPTILLTDVSETSISISWSSGGDGDCVFQNWQADWQVYGSGNWQQVENGTGTSIAMTGLQGNSAYELRVQQVCSDTGLNSGFAQTGEGLFTLPGIFNVYVGTSSDTRVIQLSYGPSRCKIVKQCCGDQFSVCFSGTDSKTATLSRMEVPGGWGQDLWLQCTAASVADYTTFTEVQAPAPQWIELHEATKNTMRAKYRLGWIIDETATCDCAELSLELRADGTDVWTQFRGKDDSCTIIGTRDCFLIDVMPDTKYWGRLKMSCQNSSVDSDYTYTQDPIITPPGCIWSTHTGQWGQATMFECADGTYCSEADAACCVAHGGRIRCPASTPFMCNNNFDCADSQDRCCVATEEECNQHGGLRTCEVPAKTPLLTQAESLGPASLTISWEPQEYLIGYSSCQFLEWRVAISQVHIYGEGEWEWALDCNSRNYDQRTCTIENLLSLTAYNVQVWAQCTVVELSSYPNRTTVSVETRPIPSVAPSALFCTQLEPLQFFADWWPSSSEDCEFVAWQLDAQLMPRTAGFTTDGLYEEAAPGGDWVTKCLLYDRNVLECWVQGLLANREYKIRVRETCTDPLANSPFFERYQECTTLTMPAFEPLNLTAYNEDLYTFEASWEPNDPKACIFQYWDVQAKVNGTDWPDGDDPPVFGCRVLERSTTNCTVHVGINSGVHFEWRVREACTVRRLFTNWVYYDGLVLTRLPDPASQPQNLSAFSISPSHEISYTSLNVSWDALPPGECIFTGWKVETSITGETTNWQESTECRANPREPFSCTITTGLLSNVYYDMRISETCVDPNAEGEALVVYSIARTRPVPAVAPVLVSVFATSARSLGVSFIQQSAGQCIFQGYAMQWQLQGWDYWLSDADCLPRAASLCSVTGFPSSQSYYTVRMMETCSDPLADSPWVEWPEFIQTWPEPAQAPSNFTFVELTAYNVTFSFEPGLGLDCTWASWQVQMLQDFINPLSDWTDLADCSALPFRENVTCSILGLQSNSEYQVRVRETCTNYIYDSDWGYSPRFFSSMPVQAALPQDLKVVPNSITAFFFDVSWVAGPAGQCVFKEWVMEVFQISPDPGDWALPPLVHLLDEPHTWVRHKCTAGRESPLCRPGDLPRSLKQNSTYSVRIKETCVDPNADSDFTILDVNVTTVIAIERAEAPANLTVSNETAYTFLLEFDAGAPHDCYFTGWDVEVRENWTMEVNISNETNYTEVNYSLWVPRRECQEEDLFPRHRMRCVVPRLRKHSLYDAKVRETCYDGYTYDLDSDFSDELPNRQAETEVPEAATTPFGLESFEPGPYSFSLRWFAGDPQDCLYMKWLVEIRDNNFTGGEWREAIECGRQERGVTSCTITELHGGYLGEEAHVRSNTEYEVRVKEACETYTSIYEPWGGARERAQYLDSPIFYLASNALPRTLVPVPTLTPSQFEVYDVDHQSFRLSWQAPASNDCRFRNWTVEIQRAIQCISGPGYTNCTDVENDPWTIPSSCVIEDRSITSCQVYGVTSYAFYNVRMRERCSDGTAESDDASLVAEIWPFLADAPENLTVTSPEPFTLNLKWVPGSSQECVFSHWDVQVQGRRYGDLVDRFSRESVTEKWYGEIFDLENYTLNWSSTVASCRLEGQREVAECNVSGLISNALYDVRIAERCVDSRADSPWTVQGLKATIPAWALTPLGPNITNVTTTSMDLEWAASEPRDCLFLSWKVEVKPVAIALDAWIPVPECSLPDRSVTFCRIVGLQSYTSYDLRVQETCIHNTSDSPYLLDERSFTTDVGQVIYVGTNPDTNSKAIYFGSQGLNACAYHTKCCQDEFSLCYGTDQVEVIRTDLADAGWGQDLYLSCVADTVSQDEMKRIVAQPPATLEAVGRTANSIDLVWLPFGSGGYMSDCYCSVWNIFIRRQGTTEWLLSPDCNNMPFQQSSCTVQELEGNWLFPDTQYEIRVRQTCSLDRLSSPYVEIQVPTLPGCSFSQHSGRDDFFVCADGFESNIFEGGRFDGDGIGCWRRGGRAKCSKNFPYMCASPDSCAKVDSAVEGGVRADHCCMPEPCGNRNGGDRVCIVRPNPPTNLVVTSTTPDSLNIDWQEQDFADPTFYPCNFRRWQVDLSQYYFEHWSSQWTSAAACFIEDRRLTSCTVTGLVSNAQYYVRIREVCQDDDLNGDFENYPSLAQVNPLPSSAVTGVYDVQREPFWIHVAWTPGIPNDCIHVGWEITAAAGMEFHTFTTDGQPRENAYQNMTGLTDGVSYEVSVHEVCENPLANSEATIITISTKPEAAGAPVQPSVSAAGPYWMFLEWQAGSKGRCTFLHWDVQSRKTGTDMFHTAALCTEQPESATSCNVTETFACYKDKTYSGFYDVCIPNVECPLTSIENVTACQLACSLQPACRALRYQAAYGHCYLIDSSYNQLDDNPLYETTGCARNLGLESLTGYELEVAKRCEDPEADSSFVSIQPGLVSNQTTVAAATQPEDVAVEAVFGVTMRLSFTPGALRDFMPIRADGPRLEMDDSTDCVFQQWSFQVMLNKSEAPSDGPVSCWQFPMVCDQVWHTVPSHCADNLRDTAWCDVRVYWSQELYQLRMREECVDPMANSPYINQPLWVVSGVAMAAESVENFTVTVGIVDYNISLTFDWDAGEDNDCIFTGWELQLRAEDSDWEDMHHCTDARKEDVNCTLTEGISSQTTYDARVRAFCLDPLTKSNWTEMMRMFTTPAIPADAPLVSLLTMGPHEMWFSLEPQELRDCISLGFASHLQASSWVEVMPSENSSDMRSVNESILCLPQNRESTQCMLQGLQSNTTYFVRICEFCKNPEAQSCGEASNTTALLSPDAPWSFQVARTMEHAMITFISGMVPGDCIGTGWAIEYFNESWQPLGTCPRSPGAGTEQQCLIYTGALLPEQHYWMRVQEICGAVSPPFVNFSLPQIPPQVPFEVDLINISNKSNASEMEDMMDGMHNDMPVNSTYGNGSYNGSTMMWMMDDEDVENTTDIGNETFNESVGEFAHQPTMDLAKDDNESVNDSVDRDDNEFVNGTNATSSEWMYEHDMDAENESAYEDDNESVNSTQNASSNGSLATGDAGVEDQSVGAQSRMACQDTSDCSWILGDWSSCSSTCGAGTQTRSISCQSGFIEDCPKPMPESSMDCYSTELCSWEPSTLTECNTTCGAGTQDQSWSCPSGSATDCGPEPETSQVACYETAGCVWLASDWGDCSSRCGHGTRTRNVSCSGPLEADCGRARPDSREVCQDISECNWTTSEWSSCSTFCGSGFRVRQVSCPSGVESDCSDAKPTAIEECREVGSCQWLVSSWSACSSSCGNGSVTRTVSCQSGLQADCSEPEPASEDACFSSACNWTVTDWSSCNVTCGSGFQEREALCPASTCVGDLPATLQSCVGRSECTWQVGEWGPCSTSCGTGMRNRSLSCPSEYIEDCGDLPAAFELCTSYSGCEWQVGEWSQCDGSGCGQRVRAVYCQSGQAQDCVADQPANITTCDLQVCMEVTEESASFDLVLEVDSETNVEGVKESLQEAVAESLNVDVEAVSVEIADGRRLASTRSLQFLVQVRDVTKGLSEFLSSESSLGAVAQDVVKELEATGINAAVQISVRLETTTLPMTTTTSAATTPVSSVAATSVTSESTSSMPFTSSSSVGKALNAESSTAQETSVTKSTSSAASTSAAMEVKVGEEATLSADPEDAHAPQDFVMIPVVGLSLAALVIFGGLIWRGRHRQLHTARPSPTKGAWTSTEIRMNLYPWDYAADTLAGMIWTTVKVHAELEEEVPHASQSPTNGCGSLVAQSPNPAPSEPPSLSGSFGSEAGQAVVAAASQVRTVCTVAGAAAQMNQAGFSQDDESTRPSSGTSGKSQADTSTALPSIPVPAIPTTLRAAASTRQDTTLAPYDLSRPDPSQPSRPSKTHKPSITSFHSTAHLPMPPAISHQDASPSSLSSFGGSPTVRPPKGSPVVSVRVNRRQELPSSSSQPPPNTLDVPGASKGAGTSSSGEVDRERKDSWESSRTPISESPRSETGSPPRRIPRHMVRAVAASPMSPSDSESRRSHSARRVPARPSDCWPPPQPR</sequence>
<feature type="domain" description="Fibronectin type-III" evidence="6">
    <location>
        <begin position="131"/>
        <end position="227"/>
    </location>
</feature>
<feature type="compositionally biased region" description="Low complexity" evidence="3">
    <location>
        <begin position="4036"/>
        <end position="4047"/>
    </location>
</feature>
<feature type="compositionally biased region" description="Polar residues" evidence="3">
    <location>
        <begin position="3163"/>
        <end position="3176"/>
    </location>
</feature>
<comment type="caution">
    <text evidence="8">The sequence shown here is derived from an EMBL/GenBank/DDBJ whole genome shotgun (WGS) entry which is preliminary data.</text>
</comment>
<dbReference type="InterPro" id="IPR013783">
    <property type="entry name" value="Ig-like_fold"/>
</dbReference>
<feature type="domain" description="Fibronectin type-III" evidence="6">
    <location>
        <begin position="501"/>
        <end position="607"/>
    </location>
</feature>
<evidence type="ECO:0000259" key="7">
    <source>
        <dbReference type="PROSITE" id="PS50948"/>
    </source>
</evidence>
<feature type="compositionally biased region" description="Polar residues" evidence="3">
    <location>
        <begin position="3879"/>
        <end position="3895"/>
    </location>
</feature>